<evidence type="ECO:0000313" key="2">
    <source>
        <dbReference type="EMBL" id="MFD6796717.1"/>
    </source>
</evidence>
<dbReference type="Pfam" id="PF04397">
    <property type="entry name" value="LytTR"/>
    <property type="match status" value="1"/>
</dbReference>
<dbReference type="Gene3D" id="2.40.50.1020">
    <property type="entry name" value="LytTr DNA-binding domain"/>
    <property type="match status" value="1"/>
</dbReference>
<evidence type="ECO:0000259" key="1">
    <source>
        <dbReference type="PROSITE" id="PS50930"/>
    </source>
</evidence>
<dbReference type="EMBL" id="JBHXCV010000029">
    <property type="protein sequence ID" value="MFD6796717.1"/>
    <property type="molecule type" value="Genomic_DNA"/>
</dbReference>
<dbReference type="PROSITE" id="PS50930">
    <property type="entry name" value="HTH_LYTTR"/>
    <property type="match status" value="1"/>
</dbReference>
<dbReference type="SMART" id="SM00850">
    <property type="entry name" value="LytTR"/>
    <property type="match status" value="1"/>
</dbReference>
<dbReference type="InterPro" id="IPR007492">
    <property type="entry name" value="LytTR_DNA-bd_dom"/>
</dbReference>
<dbReference type="GO" id="GO:0003677">
    <property type="term" value="F:DNA binding"/>
    <property type="evidence" value="ECO:0007669"/>
    <property type="project" value="UniProtKB-KW"/>
</dbReference>
<dbReference type="PANTHER" id="PTHR37299">
    <property type="entry name" value="TRANSCRIPTIONAL REGULATOR-RELATED"/>
    <property type="match status" value="1"/>
</dbReference>
<keyword evidence="2" id="KW-0238">DNA-binding</keyword>
<comment type="caution">
    <text evidence="2">The sequence shown here is derived from an EMBL/GenBank/DDBJ whole genome shotgun (WGS) entry which is preliminary data.</text>
</comment>
<name>A0ABW6GBY8_9PSEU</name>
<dbReference type="Proteomes" id="UP001598673">
    <property type="component" value="Unassembled WGS sequence"/>
</dbReference>
<organism evidence="2 3">
    <name type="scientific">Prauserella salsuginis</name>
    <dbReference type="NCBI Taxonomy" id="387889"/>
    <lineage>
        <taxon>Bacteria</taxon>
        <taxon>Bacillati</taxon>
        <taxon>Actinomycetota</taxon>
        <taxon>Actinomycetes</taxon>
        <taxon>Pseudonocardiales</taxon>
        <taxon>Pseudonocardiaceae</taxon>
        <taxon>Prauserella</taxon>
        <taxon>Prauserella salsuginis group</taxon>
    </lineage>
</organism>
<proteinExistence type="predicted"/>
<feature type="domain" description="HTH LytTR-type" evidence="1">
    <location>
        <begin position="438"/>
        <end position="540"/>
    </location>
</feature>
<sequence>MGHTAIAAPELLMQKRATECKDSTVLEAAYSVTLDCVVRHGPWPFFVWSAAVDDKEVIMAGGLPPLAIAPSRRPQLDHVTAEPVEATSSAEVARAWENFASGEDVAAGVRPEILASWYRCRDRYEVDRSLDVAPGARCEDVQRLDNSIIFTTLGGLGALAGSEVERDGAVVTVTDGDGRVLGSWGDPAAQRRAELHNLAPWSSWSEECTGTNGMGTALEVAGPVTVTGPEHWCEAFHSWACAGISIRDVVTSAPVASINISRWNASLSPLTPSWLSKAAKCVEKEIYRRAMFETDKVWSEFSKKSGEVGVPVMAMDRGGNAVAANESAASLLGLTSESPVLAGALEPAQRWTPDIPGMSDVVRWAKERAREPAEWSGYACLPVGEEEEETPVTFRPVVDSDRLVGMLCYFGIQEGEPYEGVAEPASGSIPQRVVGIRNDRLVLLAPTEIRYAEADRNIVWLVTERGRIQASTRGLDNVERALAPHGFRRVHRRFLVNLRRVAELERGIKGELFLITDARSHEFVPVSRRHAPDLRRMLGV</sequence>
<evidence type="ECO:0000313" key="3">
    <source>
        <dbReference type="Proteomes" id="UP001598673"/>
    </source>
</evidence>
<accession>A0ABW6GBY8</accession>
<protein>
    <submittedName>
        <fullName evidence="2">LytTR family transcriptional regulator DNA-binding domain-containing protein</fullName>
    </submittedName>
</protein>
<keyword evidence="3" id="KW-1185">Reference proteome</keyword>
<dbReference type="InterPro" id="IPR046947">
    <property type="entry name" value="LytR-like"/>
</dbReference>
<dbReference type="PANTHER" id="PTHR37299:SF1">
    <property type="entry name" value="STAGE 0 SPORULATION PROTEIN A HOMOLOG"/>
    <property type="match status" value="1"/>
</dbReference>
<reference evidence="2 3" key="1">
    <citation type="submission" date="2024-09" db="EMBL/GenBank/DDBJ databases">
        <title>The Natural Products Discovery Center: Release of the First 8490 Sequenced Strains for Exploring Actinobacteria Biosynthetic Diversity.</title>
        <authorList>
            <person name="Kalkreuter E."/>
            <person name="Kautsar S.A."/>
            <person name="Yang D."/>
            <person name="Bader C.D."/>
            <person name="Teijaro C.N."/>
            <person name="Fluegel L."/>
            <person name="Davis C.M."/>
            <person name="Simpson J.R."/>
            <person name="Lauterbach L."/>
            <person name="Steele A.D."/>
            <person name="Gui C."/>
            <person name="Meng S."/>
            <person name="Li G."/>
            <person name="Viehrig K."/>
            <person name="Ye F."/>
            <person name="Su P."/>
            <person name="Kiefer A.F."/>
            <person name="Nichols A."/>
            <person name="Cepeda A.J."/>
            <person name="Yan W."/>
            <person name="Fan B."/>
            <person name="Jiang Y."/>
            <person name="Adhikari A."/>
            <person name="Zheng C.-J."/>
            <person name="Schuster L."/>
            <person name="Cowan T.M."/>
            <person name="Smanski M.J."/>
            <person name="Chevrette M.G."/>
            <person name="De Carvalho L.P.S."/>
            <person name="Shen B."/>
        </authorList>
    </citation>
    <scope>NUCLEOTIDE SEQUENCE [LARGE SCALE GENOMIC DNA]</scope>
    <source>
        <strain evidence="2 3">NPDC060353</strain>
    </source>
</reference>
<gene>
    <name evidence="2" type="ORF">ACFWGY_25600</name>
</gene>
<dbReference type="RefSeq" id="WP_258935678.1">
    <property type="nucleotide sequence ID" value="NZ_JANBBF010000003.1"/>
</dbReference>
<dbReference type="InterPro" id="IPR029016">
    <property type="entry name" value="GAF-like_dom_sf"/>
</dbReference>
<dbReference type="Gene3D" id="3.30.450.40">
    <property type="match status" value="1"/>
</dbReference>